<dbReference type="GO" id="GO:0005886">
    <property type="term" value="C:plasma membrane"/>
    <property type="evidence" value="ECO:0007669"/>
    <property type="project" value="TreeGrafter"/>
</dbReference>
<evidence type="ECO:0000256" key="4">
    <source>
        <dbReference type="SAM" id="Phobius"/>
    </source>
</evidence>
<keyword evidence="6" id="KW-1185">Reference proteome</keyword>
<evidence type="ECO:0000313" key="5">
    <source>
        <dbReference type="EMBL" id="VIP05730.1"/>
    </source>
</evidence>
<evidence type="ECO:0000256" key="3">
    <source>
        <dbReference type="SAM" id="Coils"/>
    </source>
</evidence>
<feature type="transmembrane region" description="Helical" evidence="4">
    <location>
        <begin position="57"/>
        <end position="79"/>
    </location>
</feature>
<dbReference type="AlphaFoldDB" id="A0A6C2YVS9"/>
<proteinExistence type="predicted"/>
<dbReference type="InterPro" id="IPR050445">
    <property type="entry name" value="Bact_polysacc_biosynth/exp"/>
</dbReference>
<gene>
    <name evidence="5" type="ORF">GMBLW1_34630</name>
</gene>
<evidence type="ECO:0000313" key="6">
    <source>
        <dbReference type="Proteomes" id="UP000464378"/>
    </source>
</evidence>
<dbReference type="EMBL" id="LR586016">
    <property type="protein sequence ID" value="VIP05730.1"/>
    <property type="molecule type" value="Genomic_DNA"/>
</dbReference>
<dbReference type="CDD" id="cd05387">
    <property type="entry name" value="BY-kinase"/>
    <property type="match status" value="1"/>
</dbReference>
<organism evidence="5">
    <name type="scientific">Tuwongella immobilis</name>
    <dbReference type="NCBI Taxonomy" id="692036"/>
    <lineage>
        <taxon>Bacteria</taxon>
        <taxon>Pseudomonadati</taxon>
        <taxon>Planctomycetota</taxon>
        <taxon>Planctomycetia</taxon>
        <taxon>Gemmatales</taxon>
        <taxon>Gemmataceae</taxon>
        <taxon>Tuwongella</taxon>
    </lineage>
</organism>
<reference evidence="5" key="1">
    <citation type="submission" date="2019-04" db="EMBL/GenBank/DDBJ databases">
        <authorList>
            <consortium name="Science for Life Laboratories"/>
        </authorList>
    </citation>
    <scope>NUCLEOTIDE SEQUENCE</scope>
    <source>
        <strain evidence="5">MBLW1</strain>
    </source>
</reference>
<dbReference type="SUPFAM" id="SSF52540">
    <property type="entry name" value="P-loop containing nucleoside triphosphate hydrolases"/>
    <property type="match status" value="1"/>
</dbReference>
<keyword evidence="2" id="KW-0067">ATP-binding</keyword>
<dbReference type="Gene3D" id="3.40.50.300">
    <property type="entry name" value="P-loop containing nucleotide triphosphate hydrolases"/>
    <property type="match status" value="1"/>
</dbReference>
<name>A0A6C2YVS9_9BACT</name>
<evidence type="ECO:0000256" key="1">
    <source>
        <dbReference type="ARBA" id="ARBA00022741"/>
    </source>
</evidence>
<keyword evidence="4" id="KW-0812">Transmembrane</keyword>
<dbReference type="PANTHER" id="PTHR32309">
    <property type="entry name" value="TYROSINE-PROTEIN KINASE"/>
    <property type="match status" value="1"/>
</dbReference>
<dbReference type="KEGG" id="tim:GMBLW1_34630"/>
<dbReference type="InParanoid" id="A0A6C2YVS9"/>
<dbReference type="FunCoup" id="A0A6C2YVS9">
    <property type="interactions" value="266"/>
</dbReference>
<dbReference type="GO" id="GO:0004713">
    <property type="term" value="F:protein tyrosine kinase activity"/>
    <property type="evidence" value="ECO:0007669"/>
    <property type="project" value="TreeGrafter"/>
</dbReference>
<sequence length="768" mass="85568">MTPSIRQPLRLRRLPATVSPGGETDAMEYRELPQPQPIPSDGLAEAASPNRLLGYLLLHWPMVLILGSMLGAGMAYLAYTLIPAKYTTYAMIRVALVPPSVSGFQNEEAARNDFLTCLKTQTQLIKSHFVLNAAIRDPAIAELPMIRSQVDPVAFLQDEVRVEYTDNSEIIKIILSGDNASEITKIVNSIQDAYFREVVDEEGNRKKNRLVELENLKHQTQESLNKSYEAIRNDLTVQNQLPGGAKPTLSKVILDDPIAKAMAEAADVNRMNQLLMGQASGLRNAMLKQDAEISATKRRIERLKVALTQPAPIDPAAELKLRDQLDKEPVIITQQQKALSTKKRYDALKANALNPNAPELQNLAKAVEREEAELKRLVELATKEFNDLRSEAHHLQVRSELQAAEIQLAEFQEQRKDTESTLTTVESKVLPTPVLPTQSKEGMALSKLENKEVAILDFDKVAVAHQEEILHKIVDKVNLLKLEEKAPPRVRRLAAAPVPSKKEYKKQLVATAGGGFMGFVLVALGAILFELRLRRMLSLQDLQQIARGPVLGVIPQSEFDRATEMMPVHVLEAVDKCRTQIVQHTLALDHKSIMITSALADEGKANFTWQLTQSFVQSGYRTLLIDLDVRSPMMHEFYGVLNEGGVCEVLRGESELSNSIQTFADGLSFLPGGKWTDSIRQDLVTDKIGMLLAKVREYYDVILVHAHPLLEVADSYLIGRQVDSVILTVQKLVTRQPLLDRVQERANELGKEPFGLVFLDATPNESLC</sequence>
<dbReference type="EMBL" id="LR593887">
    <property type="protein sequence ID" value="VTS08816.1"/>
    <property type="molecule type" value="Genomic_DNA"/>
</dbReference>
<dbReference type="InterPro" id="IPR005702">
    <property type="entry name" value="Wzc-like_C"/>
</dbReference>
<dbReference type="RefSeq" id="WP_162660917.1">
    <property type="nucleotide sequence ID" value="NZ_LR593887.1"/>
</dbReference>
<keyword evidence="1" id="KW-0547">Nucleotide-binding</keyword>
<protein>
    <recommendedName>
        <fullName evidence="7">CobQ/CobB/MinD/ParA nucleotide binding domain-containing protein</fullName>
    </recommendedName>
</protein>
<dbReference type="Proteomes" id="UP000464378">
    <property type="component" value="Chromosome"/>
</dbReference>
<feature type="transmembrane region" description="Helical" evidence="4">
    <location>
        <begin position="508"/>
        <end position="529"/>
    </location>
</feature>
<keyword evidence="4" id="KW-0472">Membrane</keyword>
<feature type="coiled-coil region" evidence="3">
    <location>
        <begin position="357"/>
        <end position="428"/>
    </location>
</feature>
<evidence type="ECO:0008006" key="7">
    <source>
        <dbReference type="Google" id="ProtNLM"/>
    </source>
</evidence>
<dbReference type="PANTHER" id="PTHR32309:SF13">
    <property type="entry name" value="FERRIC ENTEROBACTIN TRANSPORT PROTEIN FEPE"/>
    <property type="match status" value="1"/>
</dbReference>
<keyword evidence="4" id="KW-1133">Transmembrane helix</keyword>
<accession>A0A6C2YVS9</accession>
<keyword evidence="3" id="KW-0175">Coiled coil</keyword>
<dbReference type="InterPro" id="IPR027417">
    <property type="entry name" value="P-loop_NTPase"/>
</dbReference>
<evidence type="ECO:0000256" key="2">
    <source>
        <dbReference type="ARBA" id="ARBA00022840"/>
    </source>
</evidence>